<sequence length="1176" mass="125261">MKSHTSESSSRTKEMQSCAGAQNNSVSIQCVTSLIRGEFLPLMQSLERDDSVVSKIYVLELALTLARLDPYLREEECRTFVHVLGSLTKTLVDALHRCTETLRLLRENLQMLRELAERCRIMDCLANHCSRNRESSPHIVKGAPALSLASSLLEVRYAPFKALLEEGTQQGTNGPVDIIPEDCGPCGVQPAHQSSANKSGNSAGCHAAMVCTDTPSDLVTGNAYNSPTTVQHPPLDASEIPGSNLTRSHQWGEELLELLTGQLSKDKTTIIVNLFESGANKSGSGSGGSGGGGFGKRQASSVVHDEPAFPGSGKSSHVEGKVNTTNGSGSISRLASHLSIADLISLRRGGHNAEDNEGTARADNGSFNADSLAPSLPSTNLAPFSRGVGKTALYLNVLADMLTSGEATTTQSLSSLLANASEGEQENAAEDPLPTASKCCERSAPADFVKHTVSVPSQRALNYLPTLFPGLRTYSQEFSGLAESTLLEEFGTNAFSSGTWCDTPNRPCAPTSRPSSFTAGANNINDSAHPGVGVSADNETTQTGEALVSTMGMNGSLCPADIVLFSLYRSLRKTDSDSSLTGAKRSADADDGGNEVKRSEASDESDCASAHEWWSGSKVTTIYRIWAELRGMANDVQSGIYAARAIQEQIQEEISFLCFRVITTVLELIVPAASSVDQRRVLFYRKWVCDLYRLLLEEGLLARFSVLTTTLTPLQGNEGGALDISSAPTVSVVTPQNRKKRTSAKALPGNATRLGSTSPGLADDVTNSTHPEGGHHEPKGEFNTFLTPGRVYSQPTFLLDKNSVRFAVGLPLGVLFSDGRPTPLQTPTVMSTPTADASQRSYGARSTPAVLMAESLLVDVPVGAPPQSVVVVTPLVATLLRGVDSANTRASVSNPERGCGVSNASFSGVSQAEPQLGTPSRITPSSRLRRQTPRRKGALPAQASGSAPKKAQLASGSGNNKAVQCQRTHHRLSYPVVTCAEDVKALYFSVLSETELTLSPLDPIRAATVQNAADFLLSVMQSPMEAFELLDLYLDDVGTEKIQMPLVKKVAINCSSELVATGHGNPAYAADSVSVSNPARRHRTQLWEPAAAGSRTSGSLRSSSGHRKRPGRGFEKDNPVVAGRFPAVPVVIPSWYSSEESAQFLTIIALLRREYDALKTTCAVESSPPWCEQEAK</sequence>
<evidence type="ECO:0000256" key="1">
    <source>
        <dbReference type="SAM" id="MobiDB-lite"/>
    </source>
</evidence>
<feature type="compositionally biased region" description="Polar residues" evidence="1">
    <location>
        <begin position="753"/>
        <end position="770"/>
    </location>
</feature>
<feature type="region of interest" description="Disordered" evidence="1">
    <location>
        <begin position="889"/>
        <end position="962"/>
    </location>
</feature>
<dbReference type="VEuPathDB" id="TriTrypDB:TcIL3000_10_11350"/>
<gene>
    <name evidence="2" type="ORF">TCIL3000_10_11350</name>
</gene>
<evidence type="ECO:0000313" key="2">
    <source>
        <dbReference type="EMBL" id="CCC94356.1"/>
    </source>
</evidence>
<accession>G0UY89</accession>
<feature type="region of interest" description="Disordered" evidence="1">
    <location>
        <begin position="277"/>
        <end position="329"/>
    </location>
</feature>
<name>G0UY89_TRYCI</name>
<dbReference type="AlphaFoldDB" id="G0UY89"/>
<reference evidence="2" key="1">
    <citation type="journal article" date="2012" name="Proc. Natl. Acad. Sci. U.S.A.">
        <title>Antigenic diversity is generated by distinct evolutionary mechanisms in African trypanosome species.</title>
        <authorList>
            <person name="Jackson A.P."/>
            <person name="Berry A."/>
            <person name="Aslett M."/>
            <person name="Allison H.C."/>
            <person name="Burton P."/>
            <person name="Vavrova-Anderson J."/>
            <person name="Brown R."/>
            <person name="Browne H."/>
            <person name="Corton N."/>
            <person name="Hauser H."/>
            <person name="Gamble J."/>
            <person name="Gilderthorp R."/>
            <person name="Marcello L."/>
            <person name="McQuillan J."/>
            <person name="Otto T.D."/>
            <person name="Quail M.A."/>
            <person name="Sanders M.J."/>
            <person name="van Tonder A."/>
            <person name="Ginger M.L."/>
            <person name="Field M.C."/>
            <person name="Barry J.D."/>
            <person name="Hertz-Fowler C."/>
            <person name="Berriman M."/>
        </authorList>
    </citation>
    <scope>NUCLEOTIDE SEQUENCE</scope>
    <source>
        <strain evidence="2">IL3000</strain>
    </source>
</reference>
<feature type="compositionally biased region" description="Low complexity" evidence="1">
    <location>
        <begin position="1090"/>
        <end position="1103"/>
    </location>
</feature>
<feature type="compositionally biased region" description="Basic residues" evidence="1">
    <location>
        <begin position="927"/>
        <end position="937"/>
    </location>
</feature>
<protein>
    <submittedName>
        <fullName evidence="2">Uncharacterized protein</fullName>
    </submittedName>
</protein>
<dbReference type="SUPFAM" id="SSF48445">
    <property type="entry name" value="14-3-3 protein"/>
    <property type="match status" value="1"/>
</dbReference>
<feature type="region of interest" description="Disordered" evidence="1">
    <location>
        <begin position="734"/>
        <end position="782"/>
    </location>
</feature>
<feature type="region of interest" description="Disordered" evidence="1">
    <location>
        <begin position="576"/>
        <end position="603"/>
    </location>
</feature>
<dbReference type="InterPro" id="IPR036815">
    <property type="entry name" value="14-3-3_dom_sf"/>
</dbReference>
<feature type="compositionally biased region" description="Polar residues" evidence="1">
    <location>
        <begin position="902"/>
        <end position="926"/>
    </location>
</feature>
<dbReference type="EMBL" id="HE575323">
    <property type="protein sequence ID" value="CCC94356.1"/>
    <property type="molecule type" value="Genomic_DNA"/>
</dbReference>
<organism evidence="2">
    <name type="scientific">Trypanosoma congolense (strain IL3000)</name>
    <dbReference type="NCBI Taxonomy" id="1068625"/>
    <lineage>
        <taxon>Eukaryota</taxon>
        <taxon>Discoba</taxon>
        <taxon>Euglenozoa</taxon>
        <taxon>Kinetoplastea</taxon>
        <taxon>Metakinetoplastina</taxon>
        <taxon>Trypanosomatida</taxon>
        <taxon>Trypanosomatidae</taxon>
        <taxon>Trypanosoma</taxon>
        <taxon>Nannomonas</taxon>
    </lineage>
</organism>
<feature type="compositionally biased region" description="Gly residues" evidence="1">
    <location>
        <begin position="284"/>
        <end position="295"/>
    </location>
</feature>
<feature type="region of interest" description="Disordered" evidence="1">
    <location>
        <begin position="1089"/>
        <end position="1118"/>
    </location>
</feature>
<proteinExistence type="predicted"/>